<keyword evidence="7 10" id="KW-0472">Membrane</keyword>
<reference evidence="15 16" key="1">
    <citation type="submission" date="2020-02" db="EMBL/GenBank/DDBJ databases">
        <title>Draft genome sequence of two Spirosoma agri KCTC 52727 and Spirosoma terrae KCTC 52035.</title>
        <authorList>
            <person name="Rojas J."/>
            <person name="Ambika Manirajan B."/>
            <person name="Suarez C."/>
            <person name="Ratering S."/>
            <person name="Schnell S."/>
        </authorList>
    </citation>
    <scope>NUCLEOTIDE SEQUENCE [LARGE SCALE GENOMIC DNA]</scope>
    <source>
        <strain evidence="15 16">KCTC 52035</strain>
    </source>
</reference>
<dbReference type="NCBIfam" id="TIGR04057">
    <property type="entry name" value="SusC_RagA_signa"/>
    <property type="match status" value="1"/>
</dbReference>
<dbReference type="GO" id="GO:0044718">
    <property type="term" value="P:siderophore transmembrane transport"/>
    <property type="evidence" value="ECO:0007669"/>
    <property type="project" value="TreeGrafter"/>
</dbReference>
<dbReference type="Pfam" id="PF00593">
    <property type="entry name" value="TonB_dep_Rec_b-barrel"/>
    <property type="match status" value="1"/>
</dbReference>
<comment type="similarity">
    <text evidence="10 11">Belongs to the TonB-dependent receptor family.</text>
</comment>
<keyword evidence="9 10" id="KW-0998">Cell outer membrane</keyword>
<evidence type="ECO:0000256" key="1">
    <source>
        <dbReference type="ARBA" id="ARBA00004571"/>
    </source>
</evidence>
<evidence type="ECO:0000256" key="10">
    <source>
        <dbReference type="PROSITE-ProRule" id="PRU01360"/>
    </source>
</evidence>
<dbReference type="PANTHER" id="PTHR30069">
    <property type="entry name" value="TONB-DEPENDENT OUTER MEMBRANE RECEPTOR"/>
    <property type="match status" value="1"/>
</dbReference>
<feature type="domain" description="TonB-dependent receptor-like beta-barrel" evidence="13">
    <location>
        <begin position="386"/>
        <end position="976"/>
    </location>
</feature>
<feature type="domain" description="TonB-dependent receptor plug" evidence="14">
    <location>
        <begin position="137"/>
        <end position="240"/>
    </location>
</feature>
<keyword evidence="8 15" id="KW-0675">Receptor</keyword>
<dbReference type="EMBL" id="JAAFZH010000016">
    <property type="protein sequence ID" value="NDU98236.1"/>
    <property type="molecule type" value="Genomic_DNA"/>
</dbReference>
<dbReference type="InterPro" id="IPR023997">
    <property type="entry name" value="TonB-dep_OMP_SusC/RagA_CS"/>
</dbReference>
<dbReference type="NCBIfam" id="TIGR04056">
    <property type="entry name" value="OMP_RagA_SusC"/>
    <property type="match status" value="1"/>
</dbReference>
<evidence type="ECO:0000256" key="3">
    <source>
        <dbReference type="ARBA" id="ARBA00022452"/>
    </source>
</evidence>
<dbReference type="Gene3D" id="2.40.170.20">
    <property type="entry name" value="TonB-dependent receptor, beta-barrel domain"/>
    <property type="match status" value="1"/>
</dbReference>
<keyword evidence="4 10" id="KW-0812">Transmembrane</keyword>
<dbReference type="PROSITE" id="PS52016">
    <property type="entry name" value="TONB_DEPENDENT_REC_3"/>
    <property type="match status" value="1"/>
</dbReference>
<keyword evidence="3 10" id="KW-1134">Transmembrane beta strand</keyword>
<evidence type="ECO:0000256" key="8">
    <source>
        <dbReference type="ARBA" id="ARBA00023170"/>
    </source>
</evidence>
<evidence type="ECO:0000256" key="9">
    <source>
        <dbReference type="ARBA" id="ARBA00023237"/>
    </source>
</evidence>
<dbReference type="Proteomes" id="UP000474175">
    <property type="component" value="Unassembled WGS sequence"/>
</dbReference>
<feature type="chain" id="PRO_5026889883" evidence="12">
    <location>
        <begin position="34"/>
        <end position="1013"/>
    </location>
</feature>
<dbReference type="RefSeq" id="WP_163954374.1">
    <property type="nucleotide sequence ID" value="NZ_JAAFZH010000016.1"/>
</dbReference>
<comment type="caution">
    <text evidence="15">The sequence shown here is derived from an EMBL/GenBank/DDBJ whole genome shotgun (WGS) entry which is preliminary data.</text>
</comment>
<evidence type="ECO:0000313" key="15">
    <source>
        <dbReference type="EMBL" id="NDU98236.1"/>
    </source>
</evidence>
<dbReference type="GO" id="GO:0009279">
    <property type="term" value="C:cell outer membrane"/>
    <property type="evidence" value="ECO:0007669"/>
    <property type="project" value="UniProtKB-SubCell"/>
</dbReference>
<dbReference type="InterPro" id="IPR037066">
    <property type="entry name" value="Plug_dom_sf"/>
</dbReference>
<dbReference type="SUPFAM" id="SSF56935">
    <property type="entry name" value="Porins"/>
    <property type="match status" value="1"/>
</dbReference>
<keyword evidence="2 10" id="KW-0813">Transport</keyword>
<evidence type="ECO:0000259" key="14">
    <source>
        <dbReference type="Pfam" id="PF07715"/>
    </source>
</evidence>
<dbReference type="InterPro" id="IPR008969">
    <property type="entry name" value="CarboxyPept-like_regulatory"/>
</dbReference>
<dbReference type="PANTHER" id="PTHR30069:SF29">
    <property type="entry name" value="HEMOGLOBIN AND HEMOGLOBIN-HAPTOGLOBIN-BINDING PROTEIN 1-RELATED"/>
    <property type="match status" value="1"/>
</dbReference>
<dbReference type="AlphaFoldDB" id="A0A6L9LCJ0"/>
<name>A0A6L9LCJ0_9BACT</name>
<dbReference type="Pfam" id="PF13715">
    <property type="entry name" value="CarbopepD_reg_2"/>
    <property type="match status" value="1"/>
</dbReference>
<evidence type="ECO:0000256" key="12">
    <source>
        <dbReference type="SAM" id="SignalP"/>
    </source>
</evidence>
<dbReference type="InterPro" id="IPR036942">
    <property type="entry name" value="Beta-barrel_TonB_sf"/>
</dbReference>
<sequence>MQHTLLSAKQIIRQSVRWLWGLGLVLLAVSAQAQGSVSAQAQGSITVNGTVSDKETGKGLPGVNVVVKGLTRGTVTDGDGRYQLSVSGTNAVLVFSSVGYVSQDVTVGAQTAINVQLASDNKSLNEVVVLGYTTTTQKNLTGSAQAVSAKELKDVTANNVGQMLQGKAAGVFVGNSSGDPRTPPKVLIRGIGTLTASSDPLYVVDGVIGGIPNPSDIESITVLKDASATALYGARASNGVIVVTTRRGTAGKTQLSARFNKGVGYLSLGNFRLTNGQELYDLQKAVFQRDRPTGVLNDYLPTPEANANTNWFDIAFRPATNTLAEVSASGGSDKTRFFLSGNYYQEDGILKGTGLNRFGLRLNFSHNVSDKFRVSMNTAGTLTRGIDNSNGSLYGAYTYLPYDDPYYNGVPYNPITGAKKWYGRDNANFVYNQQFNTFKENTLAGDVLLKAEYDLLPWLSFSTTNRGQTTVYGSESSQDLRGNAAADVLGRLSNYNSRIYTLLTSNLFKFRHSFGEGHSLDGLAGYEYQTNYFQSLSATGKGIFSGLNILDATSQPESIGGNKMDNAFQSYLMQANYGYKEKYLFTTSFRRDGSSKFGRNRRYGNFYAVGLTWIASNEAFLNNNTTLNNLKFRLSYGTTGSASGMNGYRVDGTFDGGVSDYASQGLYSLTGQYAGIPSATPVRIENPDLSWEVSNNANIGVDATLWNRLNVSVDAYNRLTNDLLFNRPLQGTSGYASITENVGAVRNQGLEIVLSADILQNTPLKWRAELNAGLNRNKVTALYGDRTFVANNMRPFALDMPLNSWYMRRWEGVDPATGDPLWQKVNADGTTTTTNNYNEATLQFIGSNANPKLFGGIRQVLSWKGLELNVFFTYAAGATIYNGDRNLFDNDGAYDRYNLLALQSGWSRWEKAGDVATHPKYVIGGNKNSQRPSSRFLENGNYLRLRNITLNYDLPKSLLNRAKLNGVRLSASADNLFTITKFSGIDPDVTETGEVGTKYPFSKKFVFGVQLNF</sequence>
<protein>
    <submittedName>
        <fullName evidence="15">TonB-dependent receptor</fullName>
    </submittedName>
</protein>
<evidence type="ECO:0000259" key="13">
    <source>
        <dbReference type="Pfam" id="PF00593"/>
    </source>
</evidence>
<keyword evidence="16" id="KW-1185">Reference proteome</keyword>
<evidence type="ECO:0000256" key="7">
    <source>
        <dbReference type="ARBA" id="ARBA00023136"/>
    </source>
</evidence>
<dbReference type="Gene3D" id="2.170.130.10">
    <property type="entry name" value="TonB-dependent receptor, plug domain"/>
    <property type="match status" value="1"/>
</dbReference>
<dbReference type="InterPro" id="IPR012910">
    <property type="entry name" value="Plug_dom"/>
</dbReference>
<evidence type="ECO:0000256" key="2">
    <source>
        <dbReference type="ARBA" id="ARBA00022448"/>
    </source>
</evidence>
<proteinExistence type="inferred from homology"/>
<evidence type="ECO:0000256" key="5">
    <source>
        <dbReference type="ARBA" id="ARBA00022729"/>
    </source>
</evidence>
<dbReference type="SUPFAM" id="SSF49464">
    <property type="entry name" value="Carboxypeptidase regulatory domain-like"/>
    <property type="match status" value="1"/>
</dbReference>
<keyword evidence="6 11" id="KW-0798">TonB box</keyword>
<dbReference type="GO" id="GO:0015344">
    <property type="term" value="F:siderophore uptake transmembrane transporter activity"/>
    <property type="evidence" value="ECO:0007669"/>
    <property type="project" value="TreeGrafter"/>
</dbReference>
<evidence type="ECO:0000256" key="4">
    <source>
        <dbReference type="ARBA" id="ARBA00022692"/>
    </source>
</evidence>
<accession>A0A6L9LCJ0</accession>
<dbReference type="InterPro" id="IPR039426">
    <property type="entry name" value="TonB-dep_rcpt-like"/>
</dbReference>
<evidence type="ECO:0000256" key="11">
    <source>
        <dbReference type="RuleBase" id="RU003357"/>
    </source>
</evidence>
<gene>
    <name evidence="15" type="ORF">GK108_25350</name>
</gene>
<feature type="signal peptide" evidence="12">
    <location>
        <begin position="1"/>
        <end position="33"/>
    </location>
</feature>
<comment type="subcellular location">
    <subcellularLocation>
        <location evidence="1 10">Cell outer membrane</location>
        <topology evidence="1 10">Multi-pass membrane protein</topology>
    </subcellularLocation>
</comment>
<dbReference type="Gene3D" id="2.60.40.1120">
    <property type="entry name" value="Carboxypeptidase-like, regulatory domain"/>
    <property type="match status" value="1"/>
</dbReference>
<dbReference type="InterPro" id="IPR000531">
    <property type="entry name" value="Beta-barrel_TonB"/>
</dbReference>
<keyword evidence="5 12" id="KW-0732">Signal</keyword>
<evidence type="ECO:0000256" key="6">
    <source>
        <dbReference type="ARBA" id="ARBA00023077"/>
    </source>
</evidence>
<organism evidence="15 16">
    <name type="scientific">Spirosoma terrae</name>
    <dbReference type="NCBI Taxonomy" id="1968276"/>
    <lineage>
        <taxon>Bacteria</taxon>
        <taxon>Pseudomonadati</taxon>
        <taxon>Bacteroidota</taxon>
        <taxon>Cytophagia</taxon>
        <taxon>Cytophagales</taxon>
        <taxon>Cytophagaceae</taxon>
        <taxon>Spirosoma</taxon>
    </lineage>
</organism>
<dbReference type="InterPro" id="IPR023996">
    <property type="entry name" value="TonB-dep_OMP_SusC/RagA"/>
</dbReference>
<evidence type="ECO:0000313" key="16">
    <source>
        <dbReference type="Proteomes" id="UP000474175"/>
    </source>
</evidence>
<dbReference type="Pfam" id="PF07715">
    <property type="entry name" value="Plug"/>
    <property type="match status" value="1"/>
</dbReference>